<keyword evidence="7" id="KW-0677">Repeat</keyword>
<keyword evidence="13" id="KW-1133">Transmembrane helix</keyword>
<dbReference type="EMBL" id="CP000360">
    <property type="protein sequence ID" value="ABF39872.1"/>
    <property type="molecule type" value="Genomic_DNA"/>
</dbReference>
<dbReference type="InterPro" id="IPR015246">
    <property type="entry name" value="Formate_DH_TM"/>
</dbReference>
<feature type="binding site" evidence="12">
    <location>
        <position position="179"/>
    </location>
    <ligand>
        <name>[4Fe-4S] cluster</name>
        <dbReference type="ChEBI" id="CHEBI:49883"/>
        <label>1</label>
    </ligand>
</feature>
<evidence type="ECO:0000259" key="14">
    <source>
        <dbReference type="PROSITE" id="PS51379"/>
    </source>
</evidence>
<evidence type="ECO:0000256" key="3">
    <source>
        <dbReference type="ARBA" id="ARBA00022475"/>
    </source>
</evidence>
<dbReference type="InterPro" id="IPR014603">
    <property type="entry name" value="Formate_DH_Fe-S_su"/>
</dbReference>
<keyword evidence="2" id="KW-0813">Transport</keyword>
<feature type="binding site" evidence="12">
    <location>
        <position position="100"/>
    </location>
    <ligand>
        <name>[4Fe-4S] cluster</name>
        <dbReference type="ChEBI" id="CHEBI:49883"/>
        <label>3</label>
    </ligand>
</feature>
<feature type="binding site" evidence="12">
    <location>
        <position position="163"/>
    </location>
    <ligand>
        <name>[4Fe-4S] cluster</name>
        <dbReference type="ChEBI" id="CHEBI:49883"/>
        <label>2</label>
    </ligand>
</feature>
<keyword evidence="15" id="KW-0560">Oxidoreductase</keyword>
<organism evidence="15 16">
    <name type="scientific">Koribacter versatilis (strain Ellin345)</name>
    <dbReference type="NCBI Taxonomy" id="204669"/>
    <lineage>
        <taxon>Bacteria</taxon>
        <taxon>Pseudomonadati</taxon>
        <taxon>Acidobacteriota</taxon>
        <taxon>Terriglobia</taxon>
        <taxon>Terriglobales</taxon>
        <taxon>Candidatus Korobacteraceae</taxon>
        <taxon>Candidatus Korobacter</taxon>
    </lineage>
</organism>
<accession>Q1ITC8</accession>
<keyword evidence="3" id="KW-1003">Cell membrane</keyword>
<dbReference type="NCBIfam" id="TIGR01582">
    <property type="entry name" value="FDH-beta"/>
    <property type="match status" value="1"/>
</dbReference>
<evidence type="ECO:0000256" key="2">
    <source>
        <dbReference type="ARBA" id="ARBA00022448"/>
    </source>
</evidence>
<evidence type="ECO:0000256" key="6">
    <source>
        <dbReference type="ARBA" id="ARBA00022723"/>
    </source>
</evidence>
<feature type="binding site" evidence="12">
    <location>
        <position position="38"/>
    </location>
    <ligand>
        <name>[4Fe-4S] cluster</name>
        <dbReference type="ChEBI" id="CHEBI:49883"/>
        <label>1</label>
    </ligand>
</feature>
<sequence length="296" mass="32640">MASKLLQIKAISGHAGVAPGANMSRDYDVCKLVDTTTCIGCKACEVACLEWNGYDFQPTTFDNTYQTMPDTSWNYWNLIRFDEHVNEDGSFSWLMRKDQCMHCEDPGCLAACPADGAIVQYENGIVDFNQANCIGCQYCVTGCPFNIPKFNPTTKKVFKCTLCSDRVGAGLEPACIKACPTGCLHFGSKEDMKDLANKRATQLREHTAHQNAGVYDPEGVGGTHVIYVLHDINNPEKYGGLPKNPTVNPMVRLWKGPLKWIGGLGMIFGAVGIAFHYLRYGPKEAEIHPGGDRERN</sequence>
<feature type="binding site" evidence="12">
    <location>
        <position position="160"/>
    </location>
    <ligand>
        <name>[4Fe-4S] cluster</name>
        <dbReference type="ChEBI" id="CHEBI:49883"/>
        <label>2</label>
    </ligand>
</feature>
<feature type="binding site" evidence="12">
    <location>
        <position position="112"/>
    </location>
    <ligand>
        <name>[4Fe-4S] cluster</name>
        <dbReference type="ChEBI" id="CHEBI:49883"/>
        <label>4</label>
    </ligand>
</feature>
<feature type="binding site" evidence="12">
    <location>
        <position position="143"/>
    </location>
    <ligand>
        <name>[4Fe-4S] cluster</name>
        <dbReference type="ChEBI" id="CHEBI:49883"/>
        <label>3</label>
    </ligand>
</feature>
<evidence type="ECO:0000313" key="16">
    <source>
        <dbReference type="Proteomes" id="UP000002432"/>
    </source>
</evidence>
<comment type="cofactor">
    <cofactor evidence="12">
        <name>[4Fe-4S] cluster</name>
        <dbReference type="ChEBI" id="CHEBI:49883"/>
    </cofactor>
    <text evidence="12">Binds 4 [4Fe-4S] clusters per subunit.</text>
</comment>
<dbReference type="PANTHER" id="PTHR43545">
    <property type="entry name" value="FORMATE DEHYDROGENASE, NITRATE-INDUCIBLE, IRON-SULFUR SUBUNIT"/>
    <property type="match status" value="1"/>
</dbReference>
<feature type="binding site" evidence="12">
    <location>
        <position position="44"/>
    </location>
    <ligand>
        <name>[4Fe-4S] cluster</name>
        <dbReference type="ChEBI" id="CHEBI:49883"/>
        <label>1</label>
    </ligand>
</feature>
<keyword evidence="8" id="KW-0249">Electron transport</keyword>
<dbReference type="PANTHER" id="PTHR43545:SF6">
    <property type="entry name" value="FORMATE DEHYDROGENASE, NITRATE-INDUCIBLE, IRON-SULFUR SUBUNIT"/>
    <property type="match status" value="1"/>
</dbReference>
<dbReference type="Gene3D" id="1.20.5.480">
    <property type="entry name" value="Single helix bin"/>
    <property type="match status" value="1"/>
</dbReference>
<dbReference type="OrthoDB" id="9810688at2"/>
<evidence type="ECO:0000256" key="10">
    <source>
        <dbReference type="ARBA" id="ARBA00023014"/>
    </source>
</evidence>
<dbReference type="InterPro" id="IPR006470">
    <property type="entry name" value="Formate_DH_bsu_Proteobacteria"/>
</dbReference>
<dbReference type="SUPFAM" id="SSF81597">
    <property type="entry name" value="Iron-sulfur subunit of formate dehydrogenase N, transmembrane anchor"/>
    <property type="match status" value="1"/>
</dbReference>
<dbReference type="PIRSF" id="PIRSF036298">
    <property type="entry name" value="FDH_4Fe4S"/>
    <property type="match status" value="1"/>
</dbReference>
<reference evidence="15 16" key="1">
    <citation type="journal article" date="2009" name="Appl. Environ. Microbiol.">
        <title>Three genomes from the phylum Acidobacteria provide insight into the lifestyles of these microorganisms in soils.</title>
        <authorList>
            <person name="Ward N.L."/>
            <person name="Challacombe J.F."/>
            <person name="Janssen P.H."/>
            <person name="Henrissat B."/>
            <person name="Coutinho P.M."/>
            <person name="Wu M."/>
            <person name="Xie G."/>
            <person name="Haft D.H."/>
            <person name="Sait M."/>
            <person name="Badger J."/>
            <person name="Barabote R.D."/>
            <person name="Bradley B."/>
            <person name="Brettin T.S."/>
            <person name="Brinkac L.M."/>
            <person name="Bruce D."/>
            <person name="Creasy T."/>
            <person name="Daugherty S.C."/>
            <person name="Davidsen T.M."/>
            <person name="DeBoy R.T."/>
            <person name="Detter J.C."/>
            <person name="Dodson R.J."/>
            <person name="Durkin A.S."/>
            <person name="Ganapathy A."/>
            <person name="Gwinn-Giglio M."/>
            <person name="Han C.S."/>
            <person name="Khouri H."/>
            <person name="Kiss H."/>
            <person name="Kothari S.P."/>
            <person name="Madupu R."/>
            <person name="Nelson K.E."/>
            <person name="Nelson W.C."/>
            <person name="Paulsen I."/>
            <person name="Penn K."/>
            <person name="Ren Q."/>
            <person name="Rosovitz M.J."/>
            <person name="Selengut J.D."/>
            <person name="Shrivastava S."/>
            <person name="Sullivan S.A."/>
            <person name="Tapia R."/>
            <person name="Thompson L.S."/>
            <person name="Watkins K.L."/>
            <person name="Yang Q."/>
            <person name="Yu C."/>
            <person name="Zafar N."/>
            <person name="Zhou L."/>
            <person name="Kuske C.R."/>
        </authorList>
    </citation>
    <scope>NUCLEOTIDE SEQUENCE [LARGE SCALE GENOMIC DNA]</scope>
    <source>
        <strain evidence="15 16">Ellin345</strain>
    </source>
</reference>
<evidence type="ECO:0000256" key="1">
    <source>
        <dbReference type="ARBA" id="ARBA00004236"/>
    </source>
</evidence>
<evidence type="ECO:0000256" key="12">
    <source>
        <dbReference type="PIRSR" id="PIRSR036298-50"/>
    </source>
</evidence>
<keyword evidence="11 13" id="KW-0472">Membrane</keyword>
<dbReference type="GO" id="GO:0005886">
    <property type="term" value="C:plasma membrane"/>
    <property type="evidence" value="ECO:0007669"/>
    <property type="project" value="UniProtKB-SubCell"/>
</dbReference>
<feature type="binding site" evidence="12">
    <location>
        <position position="108"/>
    </location>
    <ligand>
        <name>[4Fe-4S] cluster</name>
        <dbReference type="ChEBI" id="CHEBI:49883"/>
        <label>3</label>
    </ligand>
</feature>
<dbReference type="EnsemblBacteria" id="ABF39872">
    <property type="protein sequence ID" value="ABF39872"/>
    <property type="gene ID" value="Acid345_0869"/>
</dbReference>
<feature type="domain" description="4Fe-4S ferredoxin-type" evidence="14">
    <location>
        <begin position="124"/>
        <end position="153"/>
    </location>
</feature>
<evidence type="ECO:0000256" key="8">
    <source>
        <dbReference type="ARBA" id="ARBA00022982"/>
    </source>
</evidence>
<dbReference type="InterPro" id="IPR038384">
    <property type="entry name" value="Formate_DH_C_sf"/>
</dbReference>
<evidence type="ECO:0000256" key="9">
    <source>
        <dbReference type="ARBA" id="ARBA00023004"/>
    </source>
</evidence>
<keyword evidence="16" id="KW-1185">Reference proteome</keyword>
<keyword evidence="10 12" id="KW-0411">Iron-sulfur</keyword>
<dbReference type="RefSeq" id="WP_011521674.1">
    <property type="nucleotide sequence ID" value="NC_008009.1"/>
</dbReference>
<dbReference type="PROSITE" id="PS51379">
    <property type="entry name" value="4FE4S_FER_2"/>
    <property type="match status" value="3"/>
</dbReference>
<feature type="transmembrane region" description="Helical" evidence="13">
    <location>
        <begin position="260"/>
        <end position="278"/>
    </location>
</feature>
<feature type="binding site" evidence="12">
    <location>
        <position position="41"/>
    </location>
    <ligand>
        <name>[4Fe-4S] cluster</name>
        <dbReference type="ChEBI" id="CHEBI:49883"/>
        <label>1</label>
    </ligand>
</feature>
<dbReference type="KEGG" id="aba:Acid345_0869"/>
<keyword evidence="4 12" id="KW-0004">4Fe-4S</keyword>
<dbReference type="HOGENOM" id="CLU_043374_0_3_0"/>
<proteinExistence type="predicted"/>
<keyword evidence="5 13" id="KW-0812">Transmembrane</keyword>
<dbReference type="SUPFAM" id="SSF54862">
    <property type="entry name" value="4Fe-4S ferredoxins"/>
    <property type="match status" value="1"/>
</dbReference>
<dbReference type="GO" id="GO:0015944">
    <property type="term" value="P:formate oxidation"/>
    <property type="evidence" value="ECO:0007669"/>
    <property type="project" value="InterPro"/>
</dbReference>
<dbReference type="GO" id="GO:0051539">
    <property type="term" value="F:4 iron, 4 sulfur cluster binding"/>
    <property type="evidence" value="ECO:0007669"/>
    <property type="project" value="UniProtKB-KW"/>
</dbReference>
<gene>
    <name evidence="15" type="ordered locus">Acid345_0869</name>
</gene>
<dbReference type="EC" id="1.2.1.2" evidence="15"/>
<name>Q1ITC8_KORVE</name>
<dbReference type="InterPro" id="IPR017896">
    <property type="entry name" value="4Fe4S_Fe-S-bd"/>
</dbReference>
<dbReference type="Gene3D" id="3.30.70.20">
    <property type="match status" value="2"/>
</dbReference>
<keyword evidence="9 12" id="KW-0408">Iron</keyword>
<dbReference type="Proteomes" id="UP000002432">
    <property type="component" value="Chromosome"/>
</dbReference>
<feature type="binding site" evidence="12">
    <location>
        <position position="48"/>
    </location>
    <ligand>
        <name>[4Fe-4S] cluster</name>
        <dbReference type="ChEBI" id="CHEBI:49883"/>
        <label>2</label>
    </ligand>
</feature>
<feature type="binding site" evidence="12">
    <location>
        <position position="175"/>
    </location>
    <ligand>
        <name>[4Fe-4S] cluster</name>
        <dbReference type="ChEBI" id="CHEBI:49883"/>
        <label>2</label>
    </ligand>
</feature>
<dbReference type="InterPro" id="IPR051555">
    <property type="entry name" value="FDH_Electron_Transfer_Unit"/>
</dbReference>
<dbReference type="GO" id="GO:0016491">
    <property type="term" value="F:oxidoreductase activity"/>
    <property type="evidence" value="ECO:0007669"/>
    <property type="project" value="UniProtKB-KW"/>
</dbReference>
<dbReference type="Pfam" id="PF13247">
    <property type="entry name" value="Fer4_11"/>
    <property type="match status" value="1"/>
</dbReference>
<evidence type="ECO:0000313" key="15">
    <source>
        <dbReference type="EMBL" id="ABF39872.1"/>
    </source>
</evidence>
<comment type="subcellular location">
    <subcellularLocation>
        <location evidence="1">Cell membrane</location>
    </subcellularLocation>
</comment>
<feature type="binding site" evidence="12">
    <location>
        <position position="139"/>
    </location>
    <ligand>
        <name>[4Fe-4S] cluster</name>
        <dbReference type="ChEBI" id="CHEBI:49883"/>
        <label>4</label>
    </ligand>
</feature>
<feature type="domain" description="4Fe-4S ferredoxin-type" evidence="14">
    <location>
        <begin position="91"/>
        <end position="123"/>
    </location>
</feature>
<dbReference type="PROSITE" id="PS00198">
    <property type="entry name" value="4FE4S_FER_1"/>
    <property type="match status" value="1"/>
</dbReference>
<evidence type="ECO:0000256" key="13">
    <source>
        <dbReference type="SAM" id="Phobius"/>
    </source>
</evidence>
<dbReference type="GO" id="GO:0045333">
    <property type="term" value="P:cellular respiration"/>
    <property type="evidence" value="ECO:0007669"/>
    <property type="project" value="InterPro"/>
</dbReference>
<evidence type="ECO:0000256" key="7">
    <source>
        <dbReference type="ARBA" id="ARBA00022737"/>
    </source>
</evidence>
<dbReference type="GO" id="GO:0046872">
    <property type="term" value="F:metal ion binding"/>
    <property type="evidence" value="ECO:0007669"/>
    <property type="project" value="UniProtKB-KW"/>
</dbReference>
<feature type="binding site" evidence="12">
    <location>
        <position position="103"/>
    </location>
    <ligand>
        <name>[4Fe-4S] cluster</name>
        <dbReference type="ChEBI" id="CHEBI:49883"/>
        <label>3</label>
    </ligand>
</feature>
<dbReference type="AlphaFoldDB" id="Q1ITC8"/>
<dbReference type="InterPro" id="IPR017900">
    <property type="entry name" value="4Fe4S_Fe_S_CS"/>
</dbReference>
<dbReference type="STRING" id="204669.Acid345_0869"/>
<keyword evidence="6 12" id="KW-0479">Metal-binding</keyword>
<evidence type="ECO:0000256" key="11">
    <source>
        <dbReference type="ARBA" id="ARBA00023136"/>
    </source>
</evidence>
<evidence type="ECO:0000256" key="4">
    <source>
        <dbReference type="ARBA" id="ARBA00022485"/>
    </source>
</evidence>
<feature type="binding site" evidence="12">
    <location>
        <position position="133"/>
    </location>
    <ligand>
        <name>[4Fe-4S] cluster</name>
        <dbReference type="ChEBI" id="CHEBI:49883"/>
        <label>4</label>
    </ligand>
</feature>
<evidence type="ECO:0000256" key="5">
    <source>
        <dbReference type="ARBA" id="ARBA00022692"/>
    </source>
</evidence>
<dbReference type="Pfam" id="PF09163">
    <property type="entry name" value="Form-deh_trans"/>
    <property type="match status" value="1"/>
</dbReference>
<feature type="domain" description="4Fe-4S ferredoxin-type" evidence="14">
    <location>
        <begin position="29"/>
        <end position="59"/>
    </location>
</feature>
<dbReference type="eggNOG" id="COG0437">
    <property type="taxonomic scope" value="Bacteria"/>
</dbReference>
<protein>
    <submittedName>
        <fullName evidence="15">Formate dehydrogenase (Quinone-dependent) iron-sulfur subunit</fullName>
        <ecNumber evidence="15">1.2.1.2</ecNumber>
    </submittedName>
</protein>
<feature type="binding site" evidence="12">
    <location>
        <position position="136"/>
    </location>
    <ligand>
        <name>[4Fe-4S] cluster</name>
        <dbReference type="ChEBI" id="CHEBI:49883"/>
        <label>4</label>
    </ligand>
</feature>